<dbReference type="EMBL" id="HBUF01342271">
    <property type="protein sequence ID" value="CAG6705168.1"/>
    <property type="molecule type" value="Transcribed_RNA"/>
</dbReference>
<dbReference type="EMBL" id="HBUF01342270">
    <property type="protein sequence ID" value="CAG6705163.1"/>
    <property type="molecule type" value="Transcribed_RNA"/>
</dbReference>
<dbReference type="EMBL" id="HBUF01342272">
    <property type="protein sequence ID" value="CAG6705173.1"/>
    <property type="molecule type" value="Transcribed_RNA"/>
</dbReference>
<name>A0A8D8XRL5_9HEMI</name>
<accession>A0A8D8XRL5</accession>
<organism evidence="1">
    <name type="scientific">Cacopsylla melanoneura</name>
    <dbReference type="NCBI Taxonomy" id="428564"/>
    <lineage>
        <taxon>Eukaryota</taxon>
        <taxon>Metazoa</taxon>
        <taxon>Ecdysozoa</taxon>
        <taxon>Arthropoda</taxon>
        <taxon>Hexapoda</taxon>
        <taxon>Insecta</taxon>
        <taxon>Pterygota</taxon>
        <taxon>Neoptera</taxon>
        <taxon>Paraneoptera</taxon>
        <taxon>Hemiptera</taxon>
        <taxon>Sternorrhyncha</taxon>
        <taxon>Psylloidea</taxon>
        <taxon>Psyllidae</taxon>
        <taxon>Psyllinae</taxon>
        <taxon>Cacopsylla</taxon>
    </lineage>
</organism>
<reference evidence="1" key="1">
    <citation type="submission" date="2021-05" db="EMBL/GenBank/DDBJ databases">
        <authorList>
            <person name="Alioto T."/>
            <person name="Alioto T."/>
            <person name="Gomez Garrido J."/>
        </authorList>
    </citation>
    <scope>NUCLEOTIDE SEQUENCE</scope>
</reference>
<protein>
    <submittedName>
        <fullName evidence="1">Uncharacterized protein</fullName>
    </submittedName>
</protein>
<proteinExistence type="predicted"/>
<evidence type="ECO:0000313" key="1">
    <source>
        <dbReference type="EMBL" id="CAG6705168.1"/>
    </source>
</evidence>
<dbReference type="AlphaFoldDB" id="A0A8D8XRL5"/>
<sequence>MRIPCIVNRELVPRTASGVQITVVFRPPGIVMVMTIVPTALMNPPSIVRVRGALVSVTCSRVTMATVYRGFTFVTATTTVWTTRTRMPDTNAITASVTTRPSSRVPRTRLGTGPNVYRRNGCVTETPTVWTVLTRTRPH</sequence>